<evidence type="ECO:0000313" key="3">
    <source>
        <dbReference type="Proteomes" id="UP000314294"/>
    </source>
</evidence>
<dbReference type="EMBL" id="SRLO01000019">
    <property type="protein sequence ID" value="TNN85720.1"/>
    <property type="molecule type" value="Genomic_DNA"/>
</dbReference>
<name>A0A4Z2J6E1_9TELE</name>
<proteinExistence type="predicted"/>
<protein>
    <submittedName>
        <fullName evidence="2">Uncharacterized protein</fullName>
    </submittedName>
</protein>
<dbReference type="Proteomes" id="UP000314294">
    <property type="component" value="Unassembled WGS sequence"/>
</dbReference>
<reference evidence="2 3" key="1">
    <citation type="submission" date="2019-03" db="EMBL/GenBank/DDBJ databases">
        <title>First draft genome of Liparis tanakae, snailfish: a comprehensive survey of snailfish specific genes.</title>
        <authorList>
            <person name="Kim W."/>
            <person name="Song I."/>
            <person name="Jeong J.-H."/>
            <person name="Kim D."/>
            <person name="Kim S."/>
            <person name="Ryu S."/>
            <person name="Song J.Y."/>
            <person name="Lee S.K."/>
        </authorList>
    </citation>
    <scope>NUCLEOTIDE SEQUENCE [LARGE SCALE GENOMIC DNA]</scope>
    <source>
        <tissue evidence="2">Muscle</tissue>
    </source>
</reference>
<dbReference type="AlphaFoldDB" id="A0A4Z2J6E1"/>
<gene>
    <name evidence="2" type="ORF">EYF80_003967</name>
</gene>
<keyword evidence="1" id="KW-0472">Membrane</keyword>
<feature type="transmembrane region" description="Helical" evidence="1">
    <location>
        <begin position="79"/>
        <end position="106"/>
    </location>
</feature>
<keyword evidence="3" id="KW-1185">Reference proteome</keyword>
<comment type="caution">
    <text evidence="2">The sequence shown here is derived from an EMBL/GenBank/DDBJ whole genome shotgun (WGS) entry which is preliminary data.</text>
</comment>
<accession>A0A4Z2J6E1</accession>
<evidence type="ECO:0000256" key="1">
    <source>
        <dbReference type="SAM" id="Phobius"/>
    </source>
</evidence>
<keyword evidence="1" id="KW-0812">Transmembrane</keyword>
<keyword evidence="1" id="KW-1133">Transmembrane helix</keyword>
<sequence>MEKDRKESCYRMGGVEQVEVASEKRLFLFLFPYPASLAAPFRKRLNGSGMSDMGLVYRLRGRVLRRNSPTPPNFLSVELFQWISFWIGLSGRGSLVGVILSMLGLATRHLLP</sequence>
<evidence type="ECO:0000313" key="2">
    <source>
        <dbReference type="EMBL" id="TNN85720.1"/>
    </source>
</evidence>
<organism evidence="2 3">
    <name type="scientific">Liparis tanakae</name>
    <name type="common">Tanaka's snailfish</name>
    <dbReference type="NCBI Taxonomy" id="230148"/>
    <lineage>
        <taxon>Eukaryota</taxon>
        <taxon>Metazoa</taxon>
        <taxon>Chordata</taxon>
        <taxon>Craniata</taxon>
        <taxon>Vertebrata</taxon>
        <taxon>Euteleostomi</taxon>
        <taxon>Actinopterygii</taxon>
        <taxon>Neopterygii</taxon>
        <taxon>Teleostei</taxon>
        <taxon>Neoteleostei</taxon>
        <taxon>Acanthomorphata</taxon>
        <taxon>Eupercaria</taxon>
        <taxon>Perciformes</taxon>
        <taxon>Cottioidei</taxon>
        <taxon>Cottales</taxon>
        <taxon>Liparidae</taxon>
        <taxon>Liparis</taxon>
    </lineage>
</organism>